<sequence>MNQQRRQSKLGSGGGCVEKESTALNRRIRARGSAQWRIAKAAGEVTVGRGSTWQARGKRRGRKQSSCSSVRRRQLGSGLDRNVNFKAKRYK</sequence>
<accession>A0A2I0JCA3</accession>
<proteinExistence type="predicted"/>
<evidence type="ECO:0000313" key="2">
    <source>
        <dbReference type="EMBL" id="PKI53864.1"/>
    </source>
</evidence>
<protein>
    <submittedName>
        <fullName evidence="2">Uncharacterized protein</fullName>
    </submittedName>
</protein>
<gene>
    <name evidence="2" type="ORF">CRG98_025759</name>
</gene>
<dbReference type="EMBL" id="PGOL01001825">
    <property type="protein sequence ID" value="PKI53864.1"/>
    <property type="molecule type" value="Genomic_DNA"/>
</dbReference>
<feature type="region of interest" description="Disordered" evidence="1">
    <location>
        <begin position="47"/>
        <end position="91"/>
    </location>
</feature>
<comment type="caution">
    <text evidence="2">The sequence shown here is derived from an EMBL/GenBank/DDBJ whole genome shotgun (WGS) entry which is preliminary data.</text>
</comment>
<evidence type="ECO:0000256" key="1">
    <source>
        <dbReference type="SAM" id="MobiDB-lite"/>
    </source>
</evidence>
<dbReference type="Proteomes" id="UP000233551">
    <property type="component" value="Unassembled WGS sequence"/>
</dbReference>
<keyword evidence="3" id="KW-1185">Reference proteome</keyword>
<reference evidence="2 3" key="1">
    <citation type="submission" date="2017-11" db="EMBL/GenBank/DDBJ databases">
        <title>De-novo sequencing of pomegranate (Punica granatum L.) genome.</title>
        <authorList>
            <person name="Akparov Z."/>
            <person name="Amiraslanov A."/>
            <person name="Hajiyeva S."/>
            <person name="Abbasov M."/>
            <person name="Kaur K."/>
            <person name="Hamwieh A."/>
            <person name="Solovyev V."/>
            <person name="Salamov A."/>
            <person name="Braich B."/>
            <person name="Kosarev P."/>
            <person name="Mahmoud A."/>
            <person name="Hajiyev E."/>
            <person name="Babayeva S."/>
            <person name="Izzatullayeva V."/>
            <person name="Mammadov A."/>
            <person name="Mammadov A."/>
            <person name="Sharifova S."/>
            <person name="Ojaghi J."/>
            <person name="Eynullazada K."/>
            <person name="Bayramov B."/>
            <person name="Abdulazimova A."/>
            <person name="Shahmuradov I."/>
        </authorList>
    </citation>
    <scope>NUCLEOTIDE SEQUENCE [LARGE SCALE GENOMIC DNA]</scope>
    <source>
        <strain evidence="3">cv. AG2017</strain>
        <tissue evidence="2">Leaf</tissue>
    </source>
</reference>
<dbReference type="AlphaFoldDB" id="A0A2I0JCA3"/>
<evidence type="ECO:0000313" key="3">
    <source>
        <dbReference type="Proteomes" id="UP000233551"/>
    </source>
</evidence>
<name>A0A2I0JCA3_PUNGR</name>
<organism evidence="2 3">
    <name type="scientific">Punica granatum</name>
    <name type="common">Pomegranate</name>
    <dbReference type="NCBI Taxonomy" id="22663"/>
    <lineage>
        <taxon>Eukaryota</taxon>
        <taxon>Viridiplantae</taxon>
        <taxon>Streptophyta</taxon>
        <taxon>Embryophyta</taxon>
        <taxon>Tracheophyta</taxon>
        <taxon>Spermatophyta</taxon>
        <taxon>Magnoliopsida</taxon>
        <taxon>eudicotyledons</taxon>
        <taxon>Gunneridae</taxon>
        <taxon>Pentapetalae</taxon>
        <taxon>rosids</taxon>
        <taxon>malvids</taxon>
        <taxon>Myrtales</taxon>
        <taxon>Lythraceae</taxon>
        <taxon>Punica</taxon>
    </lineage>
</organism>